<dbReference type="EMBL" id="QLLL01000003">
    <property type="protein sequence ID" value="RAJ06611.1"/>
    <property type="molecule type" value="Genomic_DNA"/>
</dbReference>
<name>A0A327QQU0_9BACT</name>
<dbReference type="RefSeq" id="WP_111597218.1">
    <property type="nucleotide sequence ID" value="NZ_QLLL01000003.1"/>
</dbReference>
<evidence type="ECO:0000256" key="1">
    <source>
        <dbReference type="SAM" id="Phobius"/>
    </source>
</evidence>
<keyword evidence="1" id="KW-1133">Transmembrane helix</keyword>
<comment type="caution">
    <text evidence="2">The sequence shown here is derived from an EMBL/GenBank/DDBJ whole genome shotgun (WGS) entry which is preliminary data.</text>
</comment>
<protein>
    <submittedName>
        <fullName evidence="2">Uncharacterized protein</fullName>
    </submittedName>
</protein>
<dbReference type="Proteomes" id="UP000249547">
    <property type="component" value="Unassembled WGS sequence"/>
</dbReference>
<keyword evidence="1" id="KW-0812">Transmembrane</keyword>
<evidence type="ECO:0000313" key="3">
    <source>
        <dbReference type="Proteomes" id="UP000249547"/>
    </source>
</evidence>
<reference evidence="2 3" key="1">
    <citation type="submission" date="2018-06" db="EMBL/GenBank/DDBJ databases">
        <title>Genomic Encyclopedia of Archaeal and Bacterial Type Strains, Phase II (KMG-II): from individual species to whole genera.</title>
        <authorList>
            <person name="Goeker M."/>
        </authorList>
    </citation>
    <scope>NUCLEOTIDE SEQUENCE [LARGE SCALE GENOMIC DNA]</scope>
    <source>
        <strain evidence="2 3">DSM 23857</strain>
    </source>
</reference>
<dbReference type="AlphaFoldDB" id="A0A327QQU0"/>
<organism evidence="2 3">
    <name type="scientific">Chitinophaga skermanii</name>
    <dbReference type="NCBI Taxonomy" id="331697"/>
    <lineage>
        <taxon>Bacteria</taxon>
        <taxon>Pseudomonadati</taxon>
        <taxon>Bacteroidota</taxon>
        <taxon>Chitinophagia</taxon>
        <taxon>Chitinophagales</taxon>
        <taxon>Chitinophagaceae</taxon>
        <taxon>Chitinophaga</taxon>
    </lineage>
</organism>
<dbReference type="OrthoDB" id="9810698at2"/>
<sequence length="345" mass="37542">MKQRPLFAWLKENWFSYPCYALKIALFVGCFVIAWGLQTQHANAQLKGTHVLGDMGLQSGTQAPPSVGGAVVLYDYHTSKFINGNGDKISAESINMFLLGLGGSVVTNQKILSGNYGASVLVGFASSKLEGNLVTTKSSLAFTDLYVQPIQLGWKTKQADFTAGYALYIPTGKYELGGDDNAGIGMWTNEFSAGSTVYFDKKKAWNFSALFSYAINSKKKNTGNNDIHAGNLFTIEGGAGKTWYKPVQGTPLPMIINAGLVYYMQYKTTTDKMTIPAISSSQFDLANKDHIYGLGAEANIFIPKIRSTIVVRWISELGASNRTQGNSFFVTLAPFTKFLTPKKAG</sequence>
<evidence type="ECO:0000313" key="2">
    <source>
        <dbReference type="EMBL" id="RAJ06611.1"/>
    </source>
</evidence>
<keyword evidence="1" id="KW-0472">Membrane</keyword>
<feature type="transmembrane region" description="Helical" evidence="1">
    <location>
        <begin position="20"/>
        <end position="37"/>
    </location>
</feature>
<dbReference type="InterPro" id="IPR025737">
    <property type="entry name" value="FApF"/>
</dbReference>
<gene>
    <name evidence="2" type="ORF">LX64_01738</name>
</gene>
<keyword evidence="3" id="KW-1185">Reference proteome</keyword>
<accession>A0A327QQU0</accession>
<proteinExistence type="predicted"/>
<dbReference type="Pfam" id="PF13557">
    <property type="entry name" value="Phenol_MetA_deg"/>
    <property type="match status" value="1"/>
</dbReference>